<feature type="compositionally biased region" description="Polar residues" evidence="1">
    <location>
        <begin position="137"/>
        <end position="155"/>
    </location>
</feature>
<reference evidence="2" key="1">
    <citation type="submission" date="2021-09" db="EMBL/GenBank/DDBJ databases">
        <authorList>
            <consortium name="AG Swart"/>
            <person name="Singh M."/>
            <person name="Singh A."/>
            <person name="Seah K."/>
            <person name="Emmerich C."/>
        </authorList>
    </citation>
    <scope>NUCLEOTIDE SEQUENCE</scope>
    <source>
        <strain evidence="2">ATCC30299</strain>
    </source>
</reference>
<dbReference type="Proteomes" id="UP001162131">
    <property type="component" value="Unassembled WGS sequence"/>
</dbReference>
<organism evidence="2 3">
    <name type="scientific">Blepharisma stoltei</name>
    <dbReference type="NCBI Taxonomy" id="1481888"/>
    <lineage>
        <taxon>Eukaryota</taxon>
        <taxon>Sar</taxon>
        <taxon>Alveolata</taxon>
        <taxon>Ciliophora</taxon>
        <taxon>Postciliodesmatophora</taxon>
        <taxon>Heterotrichea</taxon>
        <taxon>Heterotrichida</taxon>
        <taxon>Blepharismidae</taxon>
        <taxon>Blepharisma</taxon>
    </lineage>
</organism>
<evidence type="ECO:0000313" key="2">
    <source>
        <dbReference type="EMBL" id="CAG9313213.1"/>
    </source>
</evidence>
<sequence>MSSRIPYHRYSNSNPSKCPFSLNPACLSEKQIPKIKIPSSDISHDSPRNASFYPNFAFQTFASKPRHKRTISGVNSIICELNTLTPKNVWNVNAVSSRAINTNQGFSKCTEFLKSSQGQSDTYASTASEEEFRDLQRTSSSTVDNSLQNTPSSSYNELSNEMALIKASEEYTKNYNNNKKTAVKQKMLEILNLRKNETERYKFRLQIVRQIHKEQWDRKLIIAFRESDKKDFGIYCNESGTLLKITDGRKFPERLLISEMKIAYYFDVKECRLVQCAPSKSVDAVVLI</sequence>
<gene>
    <name evidence="2" type="ORF">BSTOLATCC_MIC8487</name>
</gene>
<accession>A0AAU9IM29</accession>
<comment type="caution">
    <text evidence="2">The sequence shown here is derived from an EMBL/GenBank/DDBJ whole genome shotgun (WGS) entry which is preliminary data.</text>
</comment>
<evidence type="ECO:0000256" key="1">
    <source>
        <dbReference type="SAM" id="MobiDB-lite"/>
    </source>
</evidence>
<dbReference type="AlphaFoldDB" id="A0AAU9IM29"/>
<keyword evidence="3" id="KW-1185">Reference proteome</keyword>
<proteinExistence type="predicted"/>
<dbReference type="EMBL" id="CAJZBQ010000010">
    <property type="protein sequence ID" value="CAG9313213.1"/>
    <property type="molecule type" value="Genomic_DNA"/>
</dbReference>
<protein>
    <submittedName>
        <fullName evidence="2">Uncharacterized protein</fullName>
    </submittedName>
</protein>
<feature type="region of interest" description="Disordered" evidence="1">
    <location>
        <begin position="123"/>
        <end position="155"/>
    </location>
</feature>
<name>A0AAU9IM29_9CILI</name>
<evidence type="ECO:0000313" key="3">
    <source>
        <dbReference type="Proteomes" id="UP001162131"/>
    </source>
</evidence>